<dbReference type="STRING" id="569857.TP70_06605"/>
<dbReference type="OrthoDB" id="2414108at2"/>
<organism evidence="3 5">
    <name type="scientific">Staphylococcus microti</name>
    <dbReference type="NCBI Taxonomy" id="569857"/>
    <lineage>
        <taxon>Bacteria</taxon>
        <taxon>Bacillati</taxon>
        <taxon>Bacillota</taxon>
        <taxon>Bacilli</taxon>
        <taxon>Bacillales</taxon>
        <taxon>Staphylococcaceae</taxon>
        <taxon>Staphylococcus</taxon>
    </lineage>
</organism>
<dbReference type="EMBL" id="UHDT01000001">
    <property type="protein sequence ID" value="SUM56960.1"/>
    <property type="molecule type" value="Genomic_DNA"/>
</dbReference>
<dbReference type="InterPro" id="IPR006541">
    <property type="entry name" value="Bacteriocin_ass"/>
</dbReference>
<dbReference type="Proteomes" id="UP000032366">
    <property type="component" value="Unassembled WGS sequence"/>
</dbReference>
<gene>
    <name evidence="3" type="ORF">NCTC13832_00623</name>
    <name evidence="2" type="ORF">TP70_06605</name>
</gene>
<protein>
    <submittedName>
        <fullName evidence="3">Uncharacterized protein conserved in bacteria</fullName>
    </submittedName>
</protein>
<keyword evidence="4" id="KW-1185">Reference proteome</keyword>
<sequence>MKKIILFLCVAISLTLSLIVIDSAKSLSFYSHVEKDSQKINFYFDTVPKKHDKEAWSYFTYLSKKYNVEITKVTYVNDYKILLNTTDNQLKKEADKNKNLNIFDSGLDIKVFSLNKSNLSIEGIYYLKGNEKDVQQVITLINQDVGLTDVMNASFLDVLSLDLFSISLTVFLILLLFAVLLHDLLNQKEQLKILYDLGYRKAQIIKFVIQNLSKYIWVYALATIILTLLVYIIIYKDAYIHIALLIIILIETLLLVLLYSFITIIVQLFVMRYAKNGRSYSKYMLIAMYMVISVIAIVLVTISTTQIISNDKDYQKQKISIKHWNFTKDHYGTIVHHVGQLKSDDIDKAVNIKMKSYFLSDENNGFIVDMENFINDGHYLYEYNEEKNADIEPDGKTVIIDENYLRKHPKKTIQGDNVIEHLKKDSKIQNILVPVKFKQYKKDIIENFKENFTFHKNIGHKRKDIDPSLDINIIWVKNDVDYFTYNAEIGGTKNTILAPIAIVETGNIDPLNYQHYFSTAYYFKSHLDDPYETIHEGLKKHKLDGVIQSAYAVYDTKVDIVKELKAEIYKYTGLALLTSITFIITTLTFIQIYFKSYQFQIFLKRSLGYSYWSIHKWMLLFLVMLHVLMGSLLLTSHNIIAISVFASITLIEALSVAFTFIKLNRENVNLVLKGKKDD</sequence>
<keyword evidence="1" id="KW-0472">Membrane</keyword>
<evidence type="ECO:0000313" key="5">
    <source>
        <dbReference type="Proteomes" id="UP000254100"/>
    </source>
</evidence>
<keyword evidence="1" id="KW-0812">Transmembrane</keyword>
<feature type="transmembrane region" description="Helical" evidence="1">
    <location>
        <begin position="240"/>
        <end position="271"/>
    </location>
</feature>
<feature type="transmembrane region" description="Helical" evidence="1">
    <location>
        <begin position="216"/>
        <end position="234"/>
    </location>
</feature>
<evidence type="ECO:0000313" key="2">
    <source>
        <dbReference type="EMBL" id="KIX90586.1"/>
    </source>
</evidence>
<evidence type="ECO:0000313" key="3">
    <source>
        <dbReference type="EMBL" id="SUM56960.1"/>
    </source>
</evidence>
<feature type="transmembrane region" description="Helical" evidence="1">
    <location>
        <begin position="639"/>
        <end position="661"/>
    </location>
</feature>
<accession>A0A0D6XQT0</accession>
<dbReference type="EMBL" id="JXWY01000039">
    <property type="protein sequence ID" value="KIX90586.1"/>
    <property type="molecule type" value="Genomic_DNA"/>
</dbReference>
<feature type="transmembrane region" description="Helical" evidence="1">
    <location>
        <begin position="163"/>
        <end position="185"/>
    </location>
</feature>
<dbReference type="Proteomes" id="UP000254100">
    <property type="component" value="Unassembled WGS sequence"/>
</dbReference>
<reference evidence="3 5" key="2">
    <citation type="submission" date="2018-06" db="EMBL/GenBank/DDBJ databases">
        <authorList>
            <consortium name="Pathogen Informatics"/>
            <person name="Doyle S."/>
        </authorList>
    </citation>
    <scope>NUCLEOTIDE SEQUENCE [LARGE SCALE GENOMIC DNA]</scope>
    <source>
        <strain evidence="3 5">NCTC13832</strain>
    </source>
</reference>
<evidence type="ECO:0000256" key="1">
    <source>
        <dbReference type="SAM" id="Phobius"/>
    </source>
</evidence>
<feature type="transmembrane region" description="Helical" evidence="1">
    <location>
        <begin position="283"/>
        <end position="302"/>
    </location>
</feature>
<name>A0A0D6XQT0_9STAP</name>
<feature type="transmembrane region" description="Helical" evidence="1">
    <location>
        <begin position="614"/>
        <end position="633"/>
    </location>
</feature>
<reference evidence="2 4" key="1">
    <citation type="submission" date="2015-01" db="EMBL/GenBank/DDBJ databases">
        <authorList>
            <person name="Guo J."/>
        </authorList>
    </citation>
    <scope>NUCLEOTIDE SEQUENCE [LARGE SCALE GENOMIC DNA]</scope>
    <source>
        <strain evidence="2 4">DSM 22147</strain>
    </source>
</reference>
<feature type="transmembrane region" description="Helical" evidence="1">
    <location>
        <begin position="571"/>
        <end position="594"/>
    </location>
</feature>
<dbReference type="AlphaFoldDB" id="A0A0D6XQT0"/>
<evidence type="ECO:0000313" key="4">
    <source>
        <dbReference type="Proteomes" id="UP000032366"/>
    </source>
</evidence>
<keyword evidence="1" id="KW-1133">Transmembrane helix</keyword>
<dbReference type="RefSeq" id="WP_044360492.1">
    <property type="nucleotide sequence ID" value="NZ_JXWY01000039.1"/>
</dbReference>
<dbReference type="Pfam" id="PF07242">
    <property type="entry name" value="DUF1430"/>
    <property type="match status" value="1"/>
</dbReference>
<proteinExistence type="predicted"/>